<feature type="compositionally biased region" description="Polar residues" evidence="4">
    <location>
        <begin position="1"/>
        <end position="11"/>
    </location>
</feature>
<proteinExistence type="inferred from homology"/>
<protein>
    <submittedName>
        <fullName evidence="7">Iron-containing alcohol dehydrogenase</fullName>
    </submittedName>
</protein>
<accession>A0ABZ2FAJ7</accession>
<evidence type="ECO:0000256" key="2">
    <source>
        <dbReference type="ARBA" id="ARBA00023002"/>
    </source>
</evidence>
<dbReference type="PROSITE" id="PS00913">
    <property type="entry name" value="ADH_IRON_1"/>
    <property type="match status" value="1"/>
</dbReference>
<dbReference type="Pfam" id="PF25137">
    <property type="entry name" value="ADH_Fe_C"/>
    <property type="match status" value="1"/>
</dbReference>
<evidence type="ECO:0000313" key="8">
    <source>
        <dbReference type="Proteomes" id="UP001381003"/>
    </source>
</evidence>
<dbReference type="Gene3D" id="1.20.1090.10">
    <property type="entry name" value="Dehydroquinate synthase-like - alpha domain"/>
    <property type="match status" value="1"/>
</dbReference>
<feature type="domain" description="Fe-containing alcohol dehydrogenase-like C-terminal" evidence="6">
    <location>
        <begin position="219"/>
        <end position="412"/>
    </location>
</feature>
<dbReference type="PANTHER" id="PTHR11496:SF102">
    <property type="entry name" value="ALCOHOL DEHYDROGENASE 4"/>
    <property type="match status" value="1"/>
</dbReference>
<dbReference type="InterPro" id="IPR056798">
    <property type="entry name" value="ADH_Fe_C"/>
</dbReference>
<dbReference type="InterPro" id="IPR018211">
    <property type="entry name" value="ADH_Fe_CS"/>
</dbReference>
<keyword evidence="3" id="KW-0520">NAD</keyword>
<feature type="region of interest" description="Disordered" evidence="4">
    <location>
        <begin position="1"/>
        <end position="30"/>
    </location>
</feature>
<evidence type="ECO:0000259" key="5">
    <source>
        <dbReference type="Pfam" id="PF00465"/>
    </source>
</evidence>
<feature type="domain" description="Alcohol dehydrogenase iron-type/glycerol dehydrogenase GldA" evidence="5">
    <location>
        <begin position="40"/>
        <end position="207"/>
    </location>
</feature>
<evidence type="ECO:0000256" key="1">
    <source>
        <dbReference type="ARBA" id="ARBA00007358"/>
    </source>
</evidence>
<organism evidence="7 8">
    <name type="scientific">Janibacter terrae</name>
    <dbReference type="NCBI Taxonomy" id="103817"/>
    <lineage>
        <taxon>Bacteria</taxon>
        <taxon>Bacillati</taxon>
        <taxon>Actinomycetota</taxon>
        <taxon>Actinomycetes</taxon>
        <taxon>Micrococcales</taxon>
        <taxon>Intrasporangiaceae</taxon>
        <taxon>Janibacter</taxon>
    </lineage>
</organism>
<dbReference type="RefSeq" id="WP_068424152.1">
    <property type="nucleotide sequence ID" value="NZ_CP104874.1"/>
</dbReference>
<dbReference type="PANTHER" id="PTHR11496">
    <property type="entry name" value="ALCOHOL DEHYDROGENASE"/>
    <property type="match status" value="1"/>
</dbReference>
<evidence type="ECO:0000259" key="6">
    <source>
        <dbReference type="Pfam" id="PF25137"/>
    </source>
</evidence>
<gene>
    <name evidence="7" type="ORF">N5P18_08845</name>
</gene>
<sequence>MRPGGITSTTTSRHRHADPESASEVTGPSDGPFLLKFHAPEILFGPGSLDESGRAAARLGAQRPFVVSDPGIVEAGWVDELVLLLRAEGLQPTVWTSVTPNPKDHEIAAAYERYLEVGGDVIVAIGGGSCADAAKGVAVLAGNGGDIRDYAGIDKVDAPIPPVLIIPSTSGTGADVSQFCIVTDTDRRVKLTIMGRALVPDISITDPRLLTTMPEDLNAATGLDALTHAVESFVSRAHNPIADGQALSAVGLVCGHLRETMDHPFDLGPRGKMAQASLQAGMAFTNAILGATHAMSHQVGGLLDAPHGVINGVLLPHVIRYNARAAPDRFVGLARSAGLTVGDVPGDEAAELLADHVRRLADDVGVPRGLRDLGVREEDLDSLSATTLEDACLTTNPRAADQDDIRALFRGAL</sequence>
<dbReference type="InterPro" id="IPR001670">
    <property type="entry name" value="ADH_Fe/GldA"/>
</dbReference>
<comment type="similarity">
    <text evidence="1">Belongs to the iron-containing alcohol dehydrogenase family.</text>
</comment>
<evidence type="ECO:0000256" key="3">
    <source>
        <dbReference type="ARBA" id="ARBA00023027"/>
    </source>
</evidence>
<dbReference type="CDD" id="cd17814">
    <property type="entry name" value="Fe-ADH-like"/>
    <property type="match status" value="1"/>
</dbReference>
<dbReference type="EMBL" id="CP104874">
    <property type="protein sequence ID" value="WWF03819.1"/>
    <property type="molecule type" value="Genomic_DNA"/>
</dbReference>
<keyword evidence="8" id="KW-1185">Reference proteome</keyword>
<dbReference type="Pfam" id="PF00465">
    <property type="entry name" value="Fe-ADH"/>
    <property type="match status" value="1"/>
</dbReference>
<evidence type="ECO:0000256" key="4">
    <source>
        <dbReference type="SAM" id="MobiDB-lite"/>
    </source>
</evidence>
<dbReference type="Proteomes" id="UP001381003">
    <property type="component" value="Chromosome"/>
</dbReference>
<dbReference type="SUPFAM" id="SSF56796">
    <property type="entry name" value="Dehydroquinate synthase-like"/>
    <property type="match status" value="1"/>
</dbReference>
<dbReference type="Gene3D" id="3.40.50.1970">
    <property type="match status" value="1"/>
</dbReference>
<keyword evidence="2" id="KW-0560">Oxidoreductase</keyword>
<name>A0ABZ2FAJ7_9MICO</name>
<reference evidence="7 8" key="1">
    <citation type="submission" date="2022-09" db="EMBL/GenBank/DDBJ databases">
        <title>Complete genome sequence of Janibacter terrae strain COS04-44, PCL-degrading bacteria isolated from oil spilled coast.</title>
        <authorList>
            <person name="Park H."/>
            <person name="Kim J.Y."/>
            <person name="An S.H."/>
            <person name="Lee C.M."/>
            <person name="Weon H.-Y."/>
        </authorList>
    </citation>
    <scope>NUCLEOTIDE SEQUENCE [LARGE SCALE GENOMIC DNA]</scope>
    <source>
        <strain evidence="7 8">COS04-44</strain>
    </source>
</reference>
<dbReference type="InterPro" id="IPR039697">
    <property type="entry name" value="Alcohol_dehydrogenase_Fe"/>
</dbReference>
<evidence type="ECO:0000313" key="7">
    <source>
        <dbReference type="EMBL" id="WWF03819.1"/>
    </source>
</evidence>